<reference evidence="2" key="1">
    <citation type="journal article" date="2014" name="Front. Microbiol.">
        <title>High frequency of phylogenetically diverse reductive dehalogenase-homologous genes in deep subseafloor sedimentary metagenomes.</title>
        <authorList>
            <person name="Kawai M."/>
            <person name="Futagami T."/>
            <person name="Toyoda A."/>
            <person name="Takaki Y."/>
            <person name="Nishi S."/>
            <person name="Hori S."/>
            <person name="Arai W."/>
            <person name="Tsubouchi T."/>
            <person name="Morono Y."/>
            <person name="Uchiyama I."/>
            <person name="Ito T."/>
            <person name="Fujiyama A."/>
            <person name="Inagaki F."/>
            <person name="Takami H."/>
        </authorList>
    </citation>
    <scope>NUCLEOTIDE SEQUENCE</scope>
    <source>
        <strain evidence="2">Expedition CK06-06</strain>
    </source>
</reference>
<gene>
    <name evidence="2" type="ORF">S03H2_34662</name>
</gene>
<accession>X1GHY4</accession>
<dbReference type="Pfam" id="PF13529">
    <property type="entry name" value="Peptidase_C39_2"/>
    <property type="match status" value="1"/>
</dbReference>
<comment type="caution">
    <text evidence="2">The sequence shown here is derived from an EMBL/GenBank/DDBJ whole genome shotgun (WGS) entry which is preliminary data.</text>
</comment>
<dbReference type="EMBL" id="BARU01021168">
    <property type="protein sequence ID" value="GAH57491.1"/>
    <property type="molecule type" value="Genomic_DNA"/>
</dbReference>
<feature type="domain" description="Peptidase C39-like" evidence="1">
    <location>
        <begin position="10"/>
        <end position="71"/>
    </location>
</feature>
<dbReference type="AlphaFoldDB" id="X1GHY4"/>
<protein>
    <recommendedName>
        <fullName evidence="1">Peptidase C39-like domain-containing protein</fullName>
    </recommendedName>
</protein>
<name>X1GHY4_9ZZZZ</name>
<organism evidence="2">
    <name type="scientific">marine sediment metagenome</name>
    <dbReference type="NCBI Taxonomy" id="412755"/>
    <lineage>
        <taxon>unclassified sequences</taxon>
        <taxon>metagenomes</taxon>
        <taxon>ecological metagenomes</taxon>
    </lineage>
</organism>
<evidence type="ECO:0000259" key="1">
    <source>
        <dbReference type="Pfam" id="PF13529"/>
    </source>
</evidence>
<feature type="non-terminal residue" evidence="2">
    <location>
        <position position="1"/>
    </location>
</feature>
<proteinExistence type="predicted"/>
<evidence type="ECO:0000313" key="2">
    <source>
        <dbReference type="EMBL" id="GAH57491.1"/>
    </source>
</evidence>
<dbReference type="Gene3D" id="3.90.70.10">
    <property type="entry name" value="Cysteine proteinases"/>
    <property type="match status" value="1"/>
</dbReference>
<sequence>TSSVFKFISCAKNLGFEVKYQSKTIEEIKVLLEEDIPVIAVQNYSITILKSHARVIIGFDDEKQEVITNDPTIGKDYKISYSDFLALNFDSNPDKCKVIVISPEEVDTKNAELIDDTDNS</sequence>
<dbReference type="InterPro" id="IPR039564">
    <property type="entry name" value="Peptidase_C39-like"/>
</dbReference>